<feature type="transmembrane region" description="Helical" evidence="11">
    <location>
        <begin position="52"/>
        <end position="72"/>
    </location>
</feature>
<dbReference type="Gene3D" id="1.20.1530.20">
    <property type="match status" value="1"/>
</dbReference>
<feature type="transmembrane region" description="Helical" evidence="11">
    <location>
        <begin position="319"/>
        <end position="341"/>
    </location>
</feature>
<dbReference type="Proteomes" id="UP000178622">
    <property type="component" value="Unassembled WGS sequence"/>
</dbReference>
<feature type="transmembrane region" description="Helical" evidence="11">
    <location>
        <begin position="144"/>
        <end position="166"/>
    </location>
</feature>
<dbReference type="InterPro" id="IPR038770">
    <property type="entry name" value="Na+/solute_symporter_sf"/>
</dbReference>
<feature type="transmembrane region" description="Helical" evidence="11">
    <location>
        <begin position="232"/>
        <end position="250"/>
    </location>
</feature>
<evidence type="ECO:0000256" key="11">
    <source>
        <dbReference type="SAM" id="Phobius"/>
    </source>
</evidence>
<dbReference type="EMBL" id="MKIR01000020">
    <property type="protein sequence ID" value="OFI49208.1"/>
    <property type="molecule type" value="Genomic_DNA"/>
</dbReference>
<evidence type="ECO:0000256" key="9">
    <source>
        <dbReference type="ARBA" id="ARBA00023136"/>
    </source>
</evidence>
<feature type="transmembrane region" description="Helical" evidence="11">
    <location>
        <begin position="262"/>
        <end position="281"/>
    </location>
</feature>
<comment type="similarity">
    <text evidence="2">Belongs to the monovalent cation:proton antiporter 2 (CPA2) transporter (TC 2.A.37) family.</text>
</comment>
<evidence type="ECO:0000256" key="1">
    <source>
        <dbReference type="ARBA" id="ARBA00004141"/>
    </source>
</evidence>
<dbReference type="STRING" id="1859473.BG261_03825"/>
<evidence type="ECO:0000256" key="3">
    <source>
        <dbReference type="ARBA" id="ARBA00022448"/>
    </source>
</evidence>
<dbReference type="GO" id="GO:0016020">
    <property type="term" value="C:membrane"/>
    <property type="evidence" value="ECO:0007669"/>
    <property type="project" value="UniProtKB-SubCell"/>
</dbReference>
<proteinExistence type="inferred from homology"/>
<evidence type="ECO:0000256" key="5">
    <source>
        <dbReference type="ARBA" id="ARBA00022692"/>
    </source>
</evidence>
<keyword evidence="8" id="KW-0406">Ion transport</keyword>
<sequence>MTELIQITIVLLASFLATTFSKRFGIPAVVGQLLVGILVSPAILGLVKQTEILHFLSEIGVILLMFLAGLEADLGLLKKYLKPSLLVAISGVMVPLLFFTLYTKTLGYDSNTAFFYGIVFAATSVSITVEVLQEYGKVKSKAGAVILGAAVADDILAVLILSFFISSRGDSSNFSLQILSQVIFLVFLFFVIKYLVPCIFKYTRRIQVFAKNASIALIICFTLAILADLVGMSSVIGAFFAGLAIGQTSFAKDIEHSISTVAYTFFIPIFFVSIALPISFNGMVGKIGSITIFTILAVLTKIVPAYISGRAFKFSKKDSLVIGSGMVSRGEMALIVVQIGLDEKIISTQIYSELVIVIILTTIIAPFILKYLFTSSNSNKTTIK</sequence>
<comment type="subcellular location">
    <subcellularLocation>
        <location evidence="1">Membrane</location>
        <topology evidence="1">Multi-pass membrane protein</topology>
    </subcellularLocation>
</comment>
<reference evidence="14" key="1">
    <citation type="submission" date="2016-09" db="EMBL/GenBank/DDBJ databases">
        <title>Draft genome sequence of a novel species of the family Streptococcaceae isolated from flowers.</title>
        <authorList>
            <person name="Chuah L.-O."/>
            <person name="Yap K.-P."/>
            <person name="Thong K.L."/>
            <person name="Liong M.T."/>
            <person name="Ahmad R."/>
            <person name="Rusul G."/>
        </authorList>
    </citation>
    <scope>NUCLEOTIDE SEQUENCE [LARGE SCALE GENOMIC DNA]</scope>
    <source>
        <strain evidence="14">DF1</strain>
    </source>
</reference>
<gene>
    <name evidence="13" type="ORF">BG261_03825</name>
</gene>
<keyword evidence="6 11" id="KW-1133">Transmembrane helix</keyword>
<feature type="transmembrane region" description="Helical" evidence="11">
    <location>
        <begin position="178"/>
        <end position="196"/>
    </location>
</feature>
<organism evidence="13 14">
    <name type="scientific">Floricoccus tropicus</name>
    <dbReference type="NCBI Taxonomy" id="1859473"/>
    <lineage>
        <taxon>Bacteria</taxon>
        <taxon>Bacillati</taxon>
        <taxon>Bacillota</taxon>
        <taxon>Bacilli</taxon>
        <taxon>Lactobacillales</taxon>
        <taxon>Streptococcaceae</taxon>
        <taxon>Floricoccus</taxon>
    </lineage>
</organism>
<evidence type="ECO:0000256" key="10">
    <source>
        <dbReference type="ARBA" id="ARBA00023201"/>
    </source>
</evidence>
<keyword evidence="10" id="KW-0739">Sodium transport</keyword>
<dbReference type="PANTHER" id="PTHR43562:SF3">
    <property type="entry name" value="SODIUM ION_PROTON EXCHANGER (EUROFUNG)"/>
    <property type="match status" value="1"/>
</dbReference>
<keyword evidence="14" id="KW-1185">Reference proteome</keyword>
<feature type="transmembrane region" description="Helical" evidence="11">
    <location>
        <begin position="353"/>
        <end position="373"/>
    </location>
</feature>
<evidence type="ECO:0000313" key="14">
    <source>
        <dbReference type="Proteomes" id="UP000178622"/>
    </source>
</evidence>
<feature type="transmembrane region" description="Helical" evidence="11">
    <location>
        <begin position="84"/>
        <end position="102"/>
    </location>
</feature>
<dbReference type="GO" id="GO:1902600">
    <property type="term" value="P:proton transmembrane transport"/>
    <property type="evidence" value="ECO:0007669"/>
    <property type="project" value="InterPro"/>
</dbReference>
<feature type="domain" description="Cation/H+ exchanger transmembrane" evidence="12">
    <location>
        <begin position="12"/>
        <end position="373"/>
    </location>
</feature>
<dbReference type="PANTHER" id="PTHR43562">
    <property type="entry name" value="NAPA-TYPE SODIUM/HYDROGEN ANTIPORTER"/>
    <property type="match status" value="1"/>
</dbReference>
<dbReference type="AlphaFoldDB" id="A0A1E8GNX1"/>
<protein>
    <submittedName>
        <fullName evidence="13">Sodium:proton antiporter</fullName>
    </submittedName>
</protein>
<feature type="transmembrane region" description="Helical" evidence="11">
    <location>
        <begin position="114"/>
        <end position="132"/>
    </location>
</feature>
<evidence type="ECO:0000256" key="8">
    <source>
        <dbReference type="ARBA" id="ARBA00023065"/>
    </source>
</evidence>
<evidence type="ECO:0000259" key="12">
    <source>
        <dbReference type="Pfam" id="PF00999"/>
    </source>
</evidence>
<dbReference type="GO" id="GO:0015297">
    <property type="term" value="F:antiporter activity"/>
    <property type="evidence" value="ECO:0007669"/>
    <property type="project" value="UniProtKB-KW"/>
</dbReference>
<evidence type="ECO:0000313" key="13">
    <source>
        <dbReference type="EMBL" id="OFI49208.1"/>
    </source>
</evidence>
<evidence type="ECO:0000256" key="7">
    <source>
        <dbReference type="ARBA" id="ARBA00023053"/>
    </source>
</evidence>
<feature type="transmembrane region" description="Helical" evidence="11">
    <location>
        <begin position="208"/>
        <end position="226"/>
    </location>
</feature>
<evidence type="ECO:0000256" key="4">
    <source>
        <dbReference type="ARBA" id="ARBA00022449"/>
    </source>
</evidence>
<keyword evidence="5 11" id="KW-0812">Transmembrane</keyword>
<dbReference type="OrthoDB" id="9793589at2"/>
<evidence type="ECO:0000256" key="6">
    <source>
        <dbReference type="ARBA" id="ARBA00022989"/>
    </source>
</evidence>
<feature type="transmembrane region" description="Helical" evidence="11">
    <location>
        <begin position="24"/>
        <end position="46"/>
    </location>
</feature>
<comment type="caution">
    <text evidence="13">The sequence shown here is derived from an EMBL/GenBank/DDBJ whole genome shotgun (WGS) entry which is preliminary data.</text>
</comment>
<dbReference type="GO" id="GO:0006814">
    <property type="term" value="P:sodium ion transport"/>
    <property type="evidence" value="ECO:0007669"/>
    <property type="project" value="UniProtKB-KW"/>
</dbReference>
<keyword evidence="4" id="KW-0050">Antiport</keyword>
<dbReference type="RefSeq" id="WP_070792244.1">
    <property type="nucleotide sequence ID" value="NZ_MKIR01000020.1"/>
</dbReference>
<dbReference type="Pfam" id="PF00999">
    <property type="entry name" value="Na_H_Exchanger"/>
    <property type="match status" value="1"/>
</dbReference>
<feature type="transmembrane region" description="Helical" evidence="11">
    <location>
        <begin position="287"/>
        <end position="307"/>
    </location>
</feature>
<keyword evidence="9 11" id="KW-0472">Membrane</keyword>
<keyword evidence="3" id="KW-0813">Transport</keyword>
<keyword evidence="7" id="KW-0915">Sodium</keyword>
<name>A0A1E8GNX1_9LACT</name>
<accession>A0A1E8GNX1</accession>
<evidence type="ECO:0000256" key="2">
    <source>
        <dbReference type="ARBA" id="ARBA00005551"/>
    </source>
</evidence>
<dbReference type="InterPro" id="IPR006153">
    <property type="entry name" value="Cation/H_exchanger_TM"/>
</dbReference>